<keyword evidence="1" id="KW-0472">Membrane</keyword>
<feature type="transmembrane region" description="Helical" evidence="1">
    <location>
        <begin position="7"/>
        <end position="27"/>
    </location>
</feature>
<organism evidence="2 3">
    <name type="scientific">Tetragenococcus halophilus</name>
    <name type="common">Pediococcus halophilus</name>
    <dbReference type="NCBI Taxonomy" id="51669"/>
    <lineage>
        <taxon>Bacteria</taxon>
        <taxon>Bacillati</taxon>
        <taxon>Bacillota</taxon>
        <taxon>Bacilli</taxon>
        <taxon>Lactobacillales</taxon>
        <taxon>Enterococcaceae</taxon>
        <taxon>Tetragenococcus</taxon>
    </lineage>
</organism>
<feature type="transmembrane region" description="Helical" evidence="1">
    <location>
        <begin position="33"/>
        <end position="50"/>
    </location>
</feature>
<dbReference type="Proteomes" id="UP000280475">
    <property type="component" value="Chromosome"/>
</dbReference>
<gene>
    <name evidence="2" type="ORF">C7H83_05735</name>
</gene>
<proteinExistence type="predicted"/>
<name>A0A3G5FI66_TETHA</name>
<evidence type="ECO:0000313" key="2">
    <source>
        <dbReference type="EMBL" id="AYW49999.1"/>
    </source>
</evidence>
<dbReference type="AlphaFoldDB" id="A0A3G5FI66"/>
<feature type="transmembrane region" description="Helical" evidence="1">
    <location>
        <begin position="62"/>
        <end position="85"/>
    </location>
</feature>
<keyword evidence="1" id="KW-0812">Transmembrane</keyword>
<evidence type="ECO:0000313" key="3">
    <source>
        <dbReference type="Proteomes" id="UP000280475"/>
    </source>
</evidence>
<feature type="transmembrane region" description="Helical" evidence="1">
    <location>
        <begin position="97"/>
        <end position="121"/>
    </location>
</feature>
<dbReference type="EMBL" id="CP027768">
    <property type="protein sequence ID" value="AYW49999.1"/>
    <property type="molecule type" value="Genomic_DNA"/>
</dbReference>
<dbReference type="RefSeq" id="WP_103891965.1">
    <property type="nucleotide sequence ID" value="NZ_CP027768.1"/>
</dbReference>
<sequence length="126" mass="13727">MQNKNFMLIFGLLAFTRPLMKIVGLIQVFDNEAVGSIVMTLLISFVWIVITVKKDLENPVQVLVGAGVCYAILVTIGSGTLSPLLDGRLQGPLGHPVAFISVFFTNFIWGFITGNIAAMLLSKKNK</sequence>
<evidence type="ECO:0000256" key="1">
    <source>
        <dbReference type="SAM" id="Phobius"/>
    </source>
</evidence>
<protein>
    <submittedName>
        <fullName evidence="2">Uncharacterized protein</fullName>
    </submittedName>
</protein>
<accession>A0A3G5FI66</accession>
<reference evidence="2 3" key="1">
    <citation type="journal article" date="2012" name="Int. J. Syst. Evol. Microbiol.">
        <title>Characterization of Tetragenococcus strains from sugar thick juice reveals a novel species, Tetragenococcus osmophilus sp. nov., and divides Tetragenococcus halophilus into two subspecies, T. halophilus subsp. halophilus subsp. nov. and T. halophilus subsp. flandriensis subsp. nov.</title>
        <authorList>
            <person name="Juste A."/>
            <person name="Van Trappen S."/>
            <person name="Verreth C."/>
            <person name="Cleenwerck I."/>
            <person name="De Vos P."/>
            <person name="Lievens B."/>
            <person name="Willems K.A."/>
        </authorList>
    </citation>
    <scope>NUCLEOTIDE SEQUENCE [LARGE SCALE GENOMIC DNA]</scope>
    <source>
        <strain evidence="2 3">LMG 26042</strain>
    </source>
</reference>
<keyword evidence="1" id="KW-1133">Transmembrane helix</keyword>